<evidence type="ECO:0000313" key="8">
    <source>
        <dbReference type="EMBL" id="KIY72730.1"/>
    </source>
</evidence>
<dbReference type="Gene3D" id="1.10.630.10">
    <property type="entry name" value="Cytochrome P450"/>
    <property type="match status" value="1"/>
</dbReference>
<dbReference type="CDD" id="cd11062">
    <property type="entry name" value="CYP58-like"/>
    <property type="match status" value="1"/>
</dbReference>
<dbReference type="OrthoDB" id="1470350at2759"/>
<gene>
    <name evidence="8" type="ORF">CYLTODRAFT_388311</name>
</gene>
<evidence type="ECO:0000256" key="2">
    <source>
        <dbReference type="ARBA" id="ARBA00005179"/>
    </source>
</evidence>
<dbReference type="InterPro" id="IPR001128">
    <property type="entry name" value="Cyt_P450"/>
</dbReference>
<protein>
    <submittedName>
        <fullName evidence="8">Cytochrome P450</fullName>
    </submittedName>
</protein>
<name>A0A0D7BR90_9AGAR</name>
<evidence type="ECO:0000256" key="7">
    <source>
        <dbReference type="SAM" id="SignalP"/>
    </source>
</evidence>
<proteinExistence type="inferred from homology"/>
<feature type="chain" id="PRO_5002317578" evidence="7">
    <location>
        <begin position="21"/>
        <end position="498"/>
    </location>
</feature>
<feature type="signal peptide" evidence="7">
    <location>
        <begin position="1"/>
        <end position="20"/>
    </location>
</feature>
<reference evidence="8 9" key="1">
    <citation type="journal article" date="2015" name="Fungal Genet. Biol.">
        <title>Evolution of novel wood decay mechanisms in Agaricales revealed by the genome sequences of Fistulina hepatica and Cylindrobasidium torrendii.</title>
        <authorList>
            <person name="Floudas D."/>
            <person name="Held B.W."/>
            <person name="Riley R."/>
            <person name="Nagy L.G."/>
            <person name="Koehler G."/>
            <person name="Ransdell A.S."/>
            <person name="Younus H."/>
            <person name="Chow J."/>
            <person name="Chiniquy J."/>
            <person name="Lipzen A."/>
            <person name="Tritt A."/>
            <person name="Sun H."/>
            <person name="Haridas S."/>
            <person name="LaButti K."/>
            <person name="Ohm R.A."/>
            <person name="Kues U."/>
            <person name="Blanchette R.A."/>
            <person name="Grigoriev I.V."/>
            <person name="Minto R.E."/>
            <person name="Hibbett D.S."/>
        </authorList>
    </citation>
    <scope>NUCLEOTIDE SEQUENCE [LARGE SCALE GENOMIC DNA]</scope>
    <source>
        <strain evidence="8 9">FP15055 ss-10</strain>
    </source>
</reference>
<evidence type="ECO:0000256" key="5">
    <source>
        <dbReference type="PIRSR" id="PIRSR602401-1"/>
    </source>
</evidence>
<organism evidence="8 9">
    <name type="scientific">Cylindrobasidium torrendii FP15055 ss-10</name>
    <dbReference type="NCBI Taxonomy" id="1314674"/>
    <lineage>
        <taxon>Eukaryota</taxon>
        <taxon>Fungi</taxon>
        <taxon>Dikarya</taxon>
        <taxon>Basidiomycota</taxon>
        <taxon>Agaricomycotina</taxon>
        <taxon>Agaricomycetes</taxon>
        <taxon>Agaricomycetidae</taxon>
        <taxon>Agaricales</taxon>
        <taxon>Marasmiineae</taxon>
        <taxon>Physalacriaceae</taxon>
        <taxon>Cylindrobasidium</taxon>
    </lineage>
</organism>
<keyword evidence="7" id="KW-0732">Signal</keyword>
<keyword evidence="9" id="KW-1185">Reference proteome</keyword>
<keyword evidence="6" id="KW-0503">Monooxygenase</keyword>
<dbReference type="AlphaFoldDB" id="A0A0D7BR90"/>
<evidence type="ECO:0000256" key="3">
    <source>
        <dbReference type="ARBA" id="ARBA00022723"/>
    </source>
</evidence>
<evidence type="ECO:0000256" key="6">
    <source>
        <dbReference type="RuleBase" id="RU000461"/>
    </source>
</evidence>
<accession>A0A0D7BR90</accession>
<dbReference type="Pfam" id="PF00067">
    <property type="entry name" value="p450"/>
    <property type="match status" value="1"/>
</dbReference>
<dbReference type="GO" id="GO:0020037">
    <property type="term" value="F:heme binding"/>
    <property type="evidence" value="ECO:0007669"/>
    <property type="project" value="InterPro"/>
</dbReference>
<dbReference type="GO" id="GO:0004497">
    <property type="term" value="F:monooxygenase activity"/>
    <property type="evidence" value="ECO:0007669"/>
    <property type="project" value="UniProtKB-KW"/>
</dbReference>
<comment type="pathway">
    <text evidence="2">Secondary metabolite biosynthesis.</text>
</comment>
<dbReference type="InterPro" id="IPR050121">
    <property type="entry name" value="Cytochrome_P450_monoxygenase"/>
</dbReference>
<keyword evidence="3 5" id="KW-0479">Metal-binding</keyword>
<dbReference type="InterPro" id="IPR002401">
    <property type="entry name" value="Cyt_P450_E_grp-I"/>
</dbReference>
<dbReference type="GO" id="GO:0016705">
    <property type="term" value="F:oxidoreductase activity, acting on paired donors, with incorporation or reduction of molecular oxygen"/>
    <property type="evidence" value="ECO:0007669"/>
    <property type="project" value="InterPro"/>
</dbReference>
<dbReference type="PANTHER" id="PTHR24305">
    <property type="entry name" value="CYTOCHROME P450"/>
    <property type="match status" value="1"/>
</dbReference>
<dbReference type="SUPFAM" id="SSF48264">
    <property type="entry name" value="Cytochrome P450"/>
    <property type="match status" value="1"/>
</dbReference>
<evidence type="ECO:0000256" key="4">
    <source>
        <dbReference type="ARBA" id="ARBA00023004"/>
    </source>
</evidence>
<dbReference type="PRINTS" id="PR00463">
    <property type="entry name" value="EP450I"/>
</dbReference>
<dbReference type="PROSITE" id="PS00086">
    <property type="entry name" value="CYTOCHROME_P450"/>
    <property type="match status" value="1"/>
</dbReference>
<comment type="cofactor">
    <cofactor evidence="1 5">
        <name>heme</name>
        <dbReference type="ChEBI" id="CHEBI:30413"/>
    </cofactor>
</comment>
<dbReference type="InterPro" id="IPR017972">
    <property type="entry name" value="Cyt_P450_CS"/>
</dbReference>
<dbReference type="STRING" id="1314674.A0A0D7BR90"/>
<dbReference type="InterPro" id="IPR036396">
    <property type="entry name" value="Cyt_P450_sf"/>
</dbReference>
<dbReference type="PANTHER" id="PTHR24305:SF152">
    <property type="entry name" value="P450, PUTATIVE (EUROFUNG)-RELATED"/>
    <property type="match status" value="1"/>
</dbReference>
<dbReference type="PRINTS" id="PR00385">
    <property type="entry name" value="P450"/>
</dbReference>
<keyword evidence="6" id="KW-0560">Oxidoreductase</keyword>
<keyword evidence="4 5" id="KW-0408">Iron</keyword>
<keyword evidence="5 6" id="KW-0349">Heme</keyword>
<evidence type="ECO:0000256" key="1">
    <source>
        <dbReference type="ARBA" id="ARBA00001971"/>
    </source>
</evidence>
<evidence type="ECO:0000313" key="9">
    <source>
        <dbReference type="Proteomes" id="UP000054007"/>
    </source>
</evidence>
<dbReference type="Proteomes" id="UP000054007">
    <property type="component" value="Unassembled WGS sequence"/>
</dbReference>
<dbReference type="EMBL" id="KN880441">
    <property type="protein sequence ID" value="KIY72730.1"/>
    <property type="molecule type" value="Genomic_DNA"/>
</dbReference>
<feature type="binding site" description="axial binding residue" evidence="5">
    <location>
        <position position="438"/>
    </location>
    <ligand>
        <name>heme</name>
        <dbReference type="ChEBI" id="CHEBI:30413"/>
    </ligand>
    <ligandPart>
        <name>Fe</name>
        <dbReference type="ChEBI" id="CHEBI:18248"/>
    </ligandPart>
</feature>
<dbReference type="GO" id="GO:0005506">
    <property type="term" value="F:iron ion binding"/>
    <property type="evidence" value="ECO:0007669"/>
    <property type="project" value="InterPro"/>
</dbReference>
<comment type="similarity">
    <text evidence="6">Belongs to the cytochrome P450 family.</text>
</comment>
<sequence>MHYIFLASCLLAVYCICVAAHRLFFHPLRKYPGPRLAAATWLYRFYFDIISQGGGEIVTHLEDLHEIYGPVVRIGPNELHFSETKAFMDIYRMGNGFTKEPWFYDMFDMQESSFGFVDVHQHRARRELLNPLFNRRGIAQLQHVIRDEVDCLISQLGSTPDVPVNLHYAFRAVTLEIIMSYAFGKHIGCLDTPGFNHQLLIDIEGALRGAATIKWFPIISTVLSTLPEAITVALVPSMRSAFDVRNMLATQIDEILADDRVLQDADHDVVYTHLLNPTNEKHIRPSRKSLLDEAHLLIQAGSDTVGNTVYTGLFYAMNDPDIDKALRSELDAAWKKMDEALPLQQLEQLPYLTAFIKESLRVSHGVVSPLPRIVHQDTVIAGHPVPAGTVVASGITIVHYDPDIFESPREFHPERWLSTDAAELEKFLVPFGRGSRQCLGLNLAWAELYLIFGNIFRKLDFKMHDTGVEDFAKIKDYFVTGYAGRHLHAFVKPRRSTL</sequence>